<proteinExistence type="predicted"/>
<organism evidence="2 3">
    <name type="scientific">Flaviaesturariibacter amylovorans</name>
    <dbReference type="NCBI Taxonomy" id="1084520"/>
    <lineage>
        <taxon>Bacteria</taxon>
        <taxon>Pseudomonadati</taxon>
        <taxon>Bacteroidota</taxon>
        <taxon>Chitinophagia</taxon>
        <taxon>Chitinophagales</taxon>
        <taxon>Chitinophagaceae</taxon>
        <taxon>Flaviaestuariibacter</taxon>
    </lineage>
</organism>
<evidence type="ECO:0000313" key="3">
    <source>
        <dbReference type="Proteomes" id="UP001501725"/>
    </source>
</evidence>
<gene>
    <name evidence="2" type="ORF">GCM10023184_11660</name>
</gene>
<evidence type="ECO:0000256" key="1">
    <source>
        <dbReference type="SAM" id="SignalP"/>
    </source>
</evidence>
<keyword evidence="3" id="KW-1185">Reference proteome</keyword>
<reference evidence="3" key="1">
    <citation type="journal article" date="2019" name="Int. J. Syst. Evol. Microbiol.">
        <title>The Global Catalogue of Microorganisms (GCM) 10K type strain sequencing project: providing services to taxonomists for standard genome sequencing and annotation.</title>
        <authorList>
            <consortium name="The Broad Institute Genomics Platform"/>
            <consortium name="The Broad Institute Genome Sequencing Center for Infectious Disease"/>
            <person name="Wu L."/>
            <person name="Ma J."/>
        </authorList>
    </citation>
    <scope>NUCLEOTIDE SEQUENCE [LARGE SCALE GENOMIC DNA]</scope>
    <source>
        <strain evidence="3">JCM 17919</strain>
    </source>
</reference>
<keyword evidence="1" id="KW-0732">Signal</keyword>
<sequence>MFRRALLPLLLLLPALLRAQARHEISDVTGFLLRNSGAFLRHDSVRGYYFLYETEKQHQDTQRYALALLDAALKPLRTLHFDGTKALHLVETADNGQELMFLFFDPKAKQLQYRVLRPDTDSVSLFTRVLERNTVETLRTAFKAPGGSAPSENTYLVPVPGRGFLSTIPTGGPFSASYEVQFFDVAADRTWSYVPAAVTDLTHGAQYLGQTDSLALFETHTRNSALFAKTESFLMALSLRTGQPAYETRLADSSYQTYPMYAGRKAGSNNLLVIGPHFLGRNKYTASRSMGIALWELDETGKALRTVYNFYAEDFSRYIDVSNGHIDRLGFLYYHDIRQLPDGRIVVSGEGYYKSPNPGGILASALTLGAATALSTGGPVAGKLTQMVVSDMALLQFDDQFRLTGFRIFEKKNNIARFASSLFSSPHNDARRIRALGYFDYCFSLGSGRTSFRTGYLGHEKSRSHKIPSFQSLHYRDGLVIHEKALLPSRADRQRVYPANGDQVLVAEVFRKERRLALRLEPLQPVLEQ</sequence>
<dbReference type="RefSeq" id="WP_345254141.1">
    <property type="nucleotide sequence ID" value="NZ_BAABGY010000005.1"/>
</dbReference>
<feature type="signal peptide" evidence="1">
    <location>
        <begin position="1"/>
        <end position="21"/>
    </location>
</feature>
<comment type="caution">
    <text evidence="2">The sequence shown here is derived from an EMBL/GenBank/DDBJ whole genome shotgun (WGS) entry which is preliminary data.</text>
</comment>
<evidence type="ECO:0000313" key="2">
    <source>
        <dbReference type="EMBL" id="GAA4324341.1"/>
    </source>
</evidence>
<dbReference type="EMBL" id="BAABGY010000005">
    <property type="protein sequence ID" value="GAA4324341.1"/>
    <property type="molecule type" value="Genomic_DNA"/>
</dbReference>
<accession>A0ABP8GH48</accession>
<dbReference type="Pfam" id="PF20559">
    <property type="entry name" value="DUF6770"/>
    <property type="match status" value="1"/>
</dbReference>
<dbReference type="InterPro" id="IPR046661">
    <property type="entry name" value="DUF6770"/>
</dbReference>
<name>A0ABP8GH48_9BACT</name>
<protein>
    <submittedName>
        <fullName evidence="2">Uncharacterized protein</fullName>
    </submittedName>
</protein>
<dbReference type="Proteomes" id="UP001501725">
    <property type="component" value="Unassembled WGS sequence"/>
</dbReference>
<feature type="chain" id="PRO_5045549247" evidence="1">
    <location>
        <begin position="22"/>
        <end position="529"/>
    </location>
</feature>